<evidence type="ECO:0000313" key="5">
    <source>
        <dbReference type="EMBL" id="KEA65064.1"/>
    </source>
</evidence>
<sequence length="254" mass="28837">MRKETSVISLPSRADQHDHGYHQLVFGLEGDTEFDLAGYCRPVNFGWGCLMPSATGHAFHGLGDNRIVVVNLPTEGEDRQLQQRIEQLFRRPDYFNCAPQMQLLLNALSREMQQNPNDTLLQDACASTLVCALQRQLEHQRSTPRHMGRLNMDLIDAYIAAHMERRITVSELAGNACLSDSQFFALFRDQTGLTPQQYVTERRLHAAATALTHSDMSISELAVRFGFANQSNLTRAFTRRFGTSPARYRRTHQN</sequence>
<proteinExistence type="predicted"/>
<dbReference type="STRING" id="1232683.ADIMK_0766"/>
<evidence type="ECO:0000256" key="1">
    <source>
        <dbReference type="ARBA" id="ARBA00023015"/>
    </source>
</evidence>
<dbReference type="Pfam" id="PF12833">
    <property type="entry name" value="HTH_18"/>
    <property type="match status" value="1"/>
</dbReference>
<protein>
    <submittedName>
        <fullName evidence="5">Transcriptional regulator, AraC family</fullName>
    </submittedName>
</protein>
<accession>A0A081G2Q9</accession>
<dbReference type="InterPro" id="IPR018060">
    <property type="entry name" value="HTH_AraC"/>
</dbReference>
<dbReference type="InterPro" id="IPR009057">
    <property type="entry name" value="Homeodomain-like_sf"/>
</dbReference>
<dbReference type="PROSITE" id="PS01124">
    <property type="entry name" value="HTH_ARAC_FAMILY_2"/>
    <property type="match status" value="1"/>
</dbReference>
<evidence type="ECO:0000259" key="4">
    <source>
        <dbReference type="PROSITE" id="PS01124"/>
    </source>
</evidence>
<keyword evidence="3" id="KW-0804">Transcription</keyword>
<organism evidence="5 6">
    <name type="scientific">Marinobacterium lacunae</name>
    <dbReference type="NCBI Taxonomy" id="1232683"/>
    <lineage>
        <taxon>Bacteria</taxon>
        <taxon>Pseudomonadati</taxon>
        <taxon>Pseudomonadota</taxon>
        <taxon>Gammaproteobacteria</taxon>
        <taxon>Oceanospirillales</taxon>
        <taxon>Oceanospirillaceae</taxon>
        <taxon>Marinobacterium</taxon>
    </lineage>
</organism>
<dbReference type="SUPFAM" id="SSF51182">
    <property type="entry name" value="RmlC-like cupins"/>
    <property type="match status" value="1"/>
</dbReference>
<dbReference type="PANTHER" id="PTHR46796:SF10">
    <property type="entry name" value="TRANSCRIPTIONAL ACTIVATOR FEAR"/>
    <property type="match status" value="1"/>
</dbReference>
<dbReference type="InterPro" id="IPR011051">
    <property type="entry name" value="RmlC_Cupin_sf"/>
</dbReference>
<dbReference type="GO" id="GO:0043565">
    <property type="term" value="F:sequence-specific DNA binding"/>
    <property type="evidence" value="ECO:0007669"/>
    <property type="project" value="InterPro"/>
</dbReference>
<name>A0A081G2Q9_9GAMM</name>
<dbReference type="PROSITE" id="PS00041">
    <property type="entry name" value="HTH_ARAC_FAMILY_1"/>
    <property type="match status" value="1"/>
</dbReference>
<dbReference type="Gene3D" id="1.10.10.60">
    <property type="entry name" value="Homeodomain-like"/>
    <property type="match status" value="2"/>
</dbReference>
<dbReference type="PATRIC" id="fig|1232683.4.peg.758"/>
<keyword evidence="1" id="KW-0805">Transcription regulation</keyword>
<dbReference type="PANTHER" id="PTHR46796">
    <property type="entry name" value="HTH-TYPE TRANSCRIPTIONAL ACTIVATOR RHAS-RELATED"/>
    <property type="match status" value="1"/>
</dbReference>
<dbReference type="RefSeq" id="WP_036183827.1">
    <property type="nucleotide sequence ID" value="NZ_JMQN01000013.1"/>
</dbReference>
<dbReference type="InterPro" id="IPR050204">
    <property type="entry name" value="AraC_XylS_family_regulators"/>
</dbReference>
<evidence type="ECO:0000256" key="3">
    <source>
        <dbReference type="ARBA" id="ARBA00023163"/>
    </source>
</evidence>
<gene>
    <name evidence="5" type="ORF">ADIMK_0766</name>
</gene>
<evidence type="ECO:0000313" key="6">
    <source>
        <dbReference type="Proteomes" id="UP000028252"/>
    </source>
</evidence>
<reference evidence="5 6" key="1">
    <citation type="submission" date="2014-04" db="EMBL/GenBank/DDBJ databases">
        <title>Marinobacterium kochiensis sp. nov., isolated from sediment sample collected from Kochi backwaters in Kerala, India.</title>
        <authorList>
            <person name="Singh A."/>
            <person name="Pinnaka A.K."/>
        </authorList>
    </citation>
    <scope>NUCLEOTIDE SEQUENCE [LARGE SCALE GENOMIC DNA]</scope>
    <source>
        <strain evidence="5 6">AK27</strain>
    </source>
</reference>
<dbReference type="SUPFAM" id="SSF46689">
    <property type="entry name" value="Homeodomain-like"/>
    <property type="match status" value="2"/>
</dbReference>
<dbReference type="OrthoDB" id="5740883at2"/>
<dbReference type="EMBL" id="JMQN01000013">
    <property type="protein sequence ID" value="KEA65064.1"/>
    <property type="molecule type" value="Genomic_DNA"/>
</dbReference>
<dbReference type="InterPro" id="IPR018062">
    <property type="entry name" value="HTH_AraC-typ_CS"/>
</dbReference>
<keyword evidence="6" id="KW-1185">Reference proteome</keyword>
<dbReference type="eggNOG" id="COG2207">
    <property type="taxonomic scope" value="Bacteria"/>
</dbReference>
<dbReference type="SMART" id="SM00342">
    <property type="entry name" value="HTH_ARAC"/>
    <property type="match status" value="1"/>
</dbReference>
<keyword evidence="2" id="KW-0238">DNA-binding</keyword>
<dbReference type="AlphaFoldDB" id="A0A081G2Q9"/>
<comment type="caution">
    <text evidence="5">The sequence shown here is derived from an EMBL/GenBank/DDBJ whole genome shotgun (WGS) entry which is preliminary data.</text>
</comment>
<feature type="domain" description="HTH araC/xylS-type" evidence="4">
    <location>
        <begin position="153"/>
        <end position="251"/>
    </location>
</feature>
<evidence type="ECO:0000256" key="2">
    <source>
        <dbReference type="ARBA" id="ARBA00023125"/>
    </source>
</evidence>
<dbReference type="Proteomes" id="UP000028252">
    <property type="component" value="Unassembled WGS sequence"/>
</dbReference>
<dbReference type="GO" id="GO:0003700">
    <property type="term" value="F:DNA-binding transcription factor activity"/>
    <property type="evidence" value="ECO:0007669"/>
    <property type="project" value="InterPro"/>
</dbReference>